<gene>
    <name evidence="1" type="ORF">JAAARDRAFT_691405</name>
</gene>
<dbReference type="HOGENOM" id="CLU_447622_0_0_1"/>
<evidence type="ECO:0000313" key="2">
    <source>
        <dbReference type="Proteomes" id="UP000027265"/>
    </source>
</evidence>
<keyword evidence="2" id="KW-1185">Reference proteome</keyword>
<name>A0A067PL06_9AGAM</name>
<proteinExistence type="predicted"/>
<dbReference type="InParanoid" id="A0A067PL06"/>
<sequence>MHKQPPQCPPCLFWMWPVNARSSGLPSSGEGARHSLCIMLMYGRDIFTKWDFGRDISTFQMVFGEVSDSIFLPFIVHRYYQTKTLFWSLMMNFERLSLRRYPKDTILVHSPGKGLKRLLDPFSLHPSPSFQSLANLGAFELYKTIHFHIHLHLHSQIPLSIWPLIPTNSPVLGELSLLFRSSSGASPLVCRWPLVMWLKPTKLFLSITINGEGQWSASTTMSSVWIHVHVSVSVRLLELTVAWLMPEQIFIGLMVSFHLPSGWTIMPSSVFSGRTWKNTISAAANGMRKLWRMVVAIMMVDEYGLAGTYSLVVPSTSSTKIANFLAEIFPPSPFAPRMISGTHITSTTLIDSRPNWAFHGNKRKTLHSPHLQPTLVSSGIWKTAPSRLVTPRRRNILMQSRNGNPNRPTRLTRYRSFMGNSSICAWLFLEDKHTSPDWKPCWPSVITVLSCLTPPSNPSREILSGGSELSTAPTLAIQSRDQLHSTILGRSQMCLQELGSQSSSMAIGGRGDSFLDGRCSMGSETSGGRKLLDSNSLSVPSSMGLRTLNFTLNSMATTRELWKAGRMGEVRTELSTTYSNESKPLSTKRICPKQSMQLTFPASQTLRMHH</sequence>
<dbReference type="EMBL" id="KL197724">
    <property type="protein sequence ID" value="KDQ55578.1"/>
    <property type="molecule type" value="Genomic_DNA"/>
</dbReference>
<dbReference type="OrthoDB" id="10686098at2759"/>
<evidence type="ECO:0000313" key="1">
    <source>
        <dbReference type="EMBL" id="KDQ55578.1"/>
    </source>
</evidence>
<organism evidence="1 2">
    <name type="scientific">Jaapia argillacea MUCL 33604</name>
    <dbReference type="NCBI Taxonomy" id="933084"/>
    <lineage>
        <taxon>Eukaryota</taxon>
        <taxon>Fungi</taxon>
        <taxon>Dikarya</taxon>
        <taxon>Basidiomycota</taxon>
        <taxon>Agaricomycotina</taxon>
        <taxon>Agaricomycetes</taxon>
        <taxon>Agaricomycetidae</taxon>
        <taxon>Jaapiales</taxon>
        <taxon>Jaapiaceae</taxon>
        <taxon>Jaapia</taxon>
    </lineage>
</organism>
<reference evidence="2" key="1">
    <citation type="journal article" date="2014" name="Proc. Natl. Acad. Sci. U.S.A.">
        <title>Extensive sampling of basidiomycete genomes demonstrates inadequacy of the white-rot/brown-rot paradigm for wood decay fungi.</title>
        <authorList>
            <person name="Riley R."/>
            <person name="Salamov A.A."/>
            <person name="Brown D.W."/>
            <person name="Nagy L.G."/>
            <person name="Floudas D."/>
            <person name="Held B.W."/>
            <person name="Levasseur A."/>
            <person name="Lombard V."/>
            <person name="Morin E."/>
            <person name="Otillar R."/>
            <person name="Lindquist E.A."/>
            <person name="Sun H."/>
            <person name="LaButti K.M."/>
            <person name="Schmutz J."/>
            <person name="Jabbour D."/>
            <person name="Luo H."/>
            <person name="Baker S.E."/>
            <person name="Pisabarro A.G."/>
            <person name="Walton J.D."/>
            <person name="Blanchette R.A."/>
            <person name="Henrissat B."/>
            <person name="Martin F."/>
            <person name="Cullen D."/>
            <person name="Hibbett D.S."/>
            <person name="Grigoriev I.V."/>
        </authorList>
    </citation>
    <scope>NUCLEOTIDE SEQUENCE [LARGE SCALE GENOMIC DNA]</scope>
    <source>
        <strain evidence="2">MUCL 33604</strain>
    </source>
</reference>
<dbReference type="AlphaFoldDB" id="A0A067PL06"/>
<dbReference type="Proteomes" id="UP000027265">
    <property type="component" value="Unassembled WGS sequence"/>
</dbReference>
<protein>
    <submittedName>
        <fullName evidence="1">Uncharacterized protein</fullName>
    </submittedName>
</protein>
<accession>A0A067PL06</accession>